<evidence type="ECO:0000256" key="1">
    <source>
        <dbReference type="SAM" id="SignalP"/>
    </source>
</evidence>
<dbReference type="AlphaFoldDB" id="A0A8J3Q216"/>
<gene>
    <name evidence="2" type="ORF">Rhe02_01000</name>
</gene>
<evidence type="ECO:0008006" key="4">
    <source>
        <dbReference type="Google" id="ProtNLM"/>
    </source>
</evidence>
<feature type="signal peptide" evidence="1">
    <location>
        <begin position="1"/>
        <end position="24"/>
    </location>
</feature>
<organism evidence="2 3">
    <name type="scientific">Rhizocola hellebori</name>
    <dbReference type="NCBI Taxonomy" id="1392758"/>
    <lineage>
        <taxon>Bacteria</taxon>
        <taxon>Bacillati</taxon>
        <taxon>Actinomycetota</taxon>
        <taxon>Actinomycetes</taxon>
        <taxon>Micromonosporales</taxon>
        <taxon>Micromonosporaceae</taxon>
        <taxon>Rhizocola</taxon>
    </lineage>
</organism>
<accession>A0A8J3Q216</accession>
<keyword evidence="1" id="KW-0732">Signal</keyword>
<reference evidence="2" key="1">
    <citation type="submission" date="2021-01" db="EMBL/GenBank/DDBJ databases">
        <title>Whole genome shotgun sequence of Rhizocola hellebori NBRC 109834.</title>
        <authorList>
            <person name="Komaki H."/>
            <person name="Tamura T."/>
        </authorList>
    </citation>
    <scope>NUCLEOTIDE SEQUENCE</scope>
    <source>
        <strain evidence="2">NBRC 109834</strain>
    </source>
</reference>
<comment type="caution">
    <text evidence="2">The sequence shown here is derived from an EMBL/GenBank/DDBJ whole genome shotgun (WGS) entry which is preliminary data.</text>
</comment>
<dbReference type="EMBL" id="BONY01000001">
    <property type="protein sequence ID" value="GIH02033.1"/>
    <property type="molecule type" value="Genomic_DNA"/>
</dbReference>
<protein>
    <recommendedName>
        <fullName evidence="4">DUF3558 domain-containing protein</fullName>
    </recommendedName>
</protein>
<evidence type="ECO:0000313" key="2">
    <source>
        <dbReference type="EMBL" id="GIH02033.1"/>
    </source>
</evidence>
<keyword evidence="3" id="KW-1185">Reference proteome</keyword>
<dbReference type="Proteomes" id="UP000612899">
    <property type="component" value="Unassembled WGS sequence"/>
</dbReference>
<sequence length="175" mass="18495">MPVMTVARALLAVPLAGLLLTGCASTRFTECALLKPEALPAGLAGLKLAHQEQAGSESIRCEWRAAEAAGGPVTVKANVTQPVSYTEGQTRADSAMEDDWERDDRVQVTHRVPGLGDGGYRYTAIYDDVVTVTVKAFDGFRIVKIEASAPYTSEENLAALEAAAEAVASMVVVAK</sequence>
<name>A0A8J3Q216_9ACTN</name>
<evidence type="ECO:0000313" key="3">
    <source>
        <dbReference type="Proteomes" id="UP000612899"/>
    </source>
</evidence>
<proteinExistence type="predicted"/>
<feature type="chain" id="PRO_5035229050" description="DUF3558 domain-containing protein" evidence="1">
    <location>
        <begin position="25"/>
        <end position="175"/>
    </location>
</feature>